<proteinExistence type="predicted"/>
<feature type="region of interest" description="Disordered" evidence="1">
    <location>
        <begin position="14"/>
        <end position="37"/>
    </location>
</feature>
<dbReference type="AlphaFoldDB" id="A0A0G4F1M1"/>
<feature type="compositionally biased region" description="Low complexity" evidence="1">
    <location>
        <begin position="80"/>
        <end position="89"/>
    </location>
</feature>
<organism evidence="2">
    <name type="scientific">Chromera velia CCMP2878</name>
    <dbReference type="NCBI Taxonomy" id="1169474"/>
    <lineage>
        <taxon>Eukaryota</taxon>
        <taxon>Sar</taxon>
        <taxon>Alveolata</taxon>
        <taxon>Colpodellida</taxon>
        <taxon>Chromeraceae</taxon>
        <taxon>Chromera</taxon>
    </lineage>
</organism>
<evidence type="ECO:0000313" key="2">
    <source>
        <dbReference type="EMBL" id="CEM05798.1"/>
    </source>
</evidence>
<dbReference type="SUPFAM" id="SSF58038">
    <property type="entry name" value="SNARE fusion complex"/>
    <property type="match status" value="1"/>
</dbReference>
<evidence type="ECO:0000256" key="1">
    <source>
        <dbReference type="SAM" id="MobiDB-lite"/>
    </source>
</evidence>
<protein>
    <recommendedName>
        <fullName evidence="3">Vesicle transport v-SNARE N-terminal domain-containing protein</fullName>
    </recommendedName>
</protein>
<reference evidence="2" key="1">
    <citation type="submission" date="2014-11" db="EMBL/GenBank/DDBJ databases">
        <authorList>
            <person name="Otto D Thomas"/>
            <person name="Naeem Raeece"/>
        </authorList>
    </citation>
    <scope>NUCLEOTIDE SEQUENCE</scope>
</reference>
<evidence type="ECO:0008006" key="3">
    <source>
        <dbReference type="Google" id="ProtNLM"/>
    </source>
</evidence>
<dbReference type="Gene3D" id="1.20.5.110">
    <property type="match status" value="1"/>
</dbReference>
<accession>A0A0G4F1M1</accession>
<dbReference type="EMBL" id="CDMZ01000066">
    <property type="protein sequence ID" value="CEM05798.1"/>
    <property type="molecule type" value="Genomic_DNA"/>
</dbReference>
<dbReference type="VEuPathDB" id="CryptoDB:Cvel_2647"/>
<feature type="compositionally biased region" description="Basic and acidic residues" evidence="1">
    <location>
        <begin position="97"/>
        <end position="114"/>
    </location>
</feature>
<sequence>MDREDFLESLEELEGQVKDFQREAEDPSSGMKLQRARQINKQITASLRDLRMRFQTMDPPVRAQLAQQWETAESKLSAAAAAAMDSVASRGGTPKQGETEEKGKEPSISRVEGRAYRQTHQLEQACRTIAETGAHATETVAELRRQREVIEASRAKMKQVGENVETSNKAAEKMRQWWNPFR</sequence>
<feature type="region of interest" description="Disordered" evidence="1">
    <location>
        <begin position="157"/>
        <end position="182"/>
    </location>
</feature>
<dbReference type="Pfam" id="PF12352">
    <property type="entry name" value="V-SNARE_C"/>
    <property type="match status" value="1"/>
</dbReference>
<feature type="compositionally biased region" description="Basic and acidic residues" evidence="1">
    <location>
        <begin position="15"/>
        <end position="25"/>
    </location>
</feature>
<name>A0A0G4F1M1_9ALVE</name>
<gene>
    <name evidence="2" type="ORF">Cvel_2647</name>
</gene>
<feature type="region of interest" description="Disordered" evidence="1">
    <location>
        <begin position="80"/>
        <end position="114"/>
    </location>
</feature>